<dbReference type="PROSITE" id="PS50995">
    <property type="entry name" value="HTH_MARR_2"/>
    <property type="match status" value="1"/>
</dbReference>
<proteinExistence type="predicted"/>
<organism evidence="3 4">
    <name type="scientific">Granulimonas faecalis</name>
    <dbReference type="NCBI Taxonomy" id="2894155"/>
    <lineage>
        <taxon>Bacteria</taxon>
        <taxon>Bacillati</taxon>
        <taxon>Actinomycetota</taxon>
        <taxon>Coriobacteriia</taxon>
        <taxon>Coriobacteriales</taxon>
        <taxon>Kribbibacteriaceae</taxon>
        <taxon>Granulimonas</taxon>
    </lineage>
</organism>
<dbReference type="InterPro" id="IPR039422">
    <property type="entry name" value="MarR/SlyA-like"/>
</dbReference>
<feature type="region of interest" description="Disordered" evidence="1">
    <location>
        <begin position="144"/>
        <end position="164"/>
    </location>
</feature>
<dbReference type="GO" id="GO:0003700">
    <property type="term" value="F:DNA-binding transcription factor activity"/>
    <property type="evidence" value="ECO:0007669"/>
    <property type="project" value="InterPro"/>
</dbReference>
<sequence>MDKDRQDKERMLAAWLRVTTSVSQVHQLRDLRYNEALICNILMKNEIEHPGRRLTATDLCRESHILKSQMNRTLQCMEEKGIIERQRSTEDRRRVYTRLRPDSVIYERQHDQVLDTVGAIAARVGTDNVDQIVDMLNAISEAAEEVSRQGAGADETGRAAVANA</sequence>
<evidence type="ECO:0000313" key="3">
    <source>
        <dbReference type="EMBL" id="GJM55984.1"/>
    </source>
</evidence>
<evidence type="ECO:0000313" key="4">
    <source>
        <dbReference type="Proteomes" id="UP001055025"/>
    </source>
</evidence>
<evidence type="ECO:0000256" key="1">
    <source>
        <dbReference type="SAM" id="MobiDB-lite"/>
    </source>
</evidence>
<dbReference type="InterPro" id="IPR036390">
    <property type="entry name" value="WH_DNA-bd_sf"/>
</dbReference>
<protein>
    <recommendedName>
        <fullName evidence="2">HTH marR-type domain-containing protein</fullName>
    </recommendedName>
</protein>
<gene>
    <name evidence="3" type="ORF">ATOP_16390</name>
</gene>
<dbReference type="Pfam" id="PF12802">
    <property type="entry name" value="MarR_2"/>
    <property type="match status" value="1"/>
</dbReference>
<comment type="caution">
    <text evidence="3">The sequence shown here is derived from an EMBL/GenBank/DDBJ whole genome shotgun (WGS) entry which is preliminary data.</text>
</comment>
<evidence type="ECO:0000259" key="2">
    <source>
        <dbReference type="PROSITE" id="PS50995"/>
    </source>
</evidence>
<feature type="domain" description="HTH marR-type" evidence="2">
    <location>
        <begin position="1"/>
        <end position="141"/>
    </location>
</feature>
<dbReference type="PANTHER" id="PTHR33164">
    <property type="entry name" value="TRANSCRIPTIONAL REGULATOR, MARR FAMILY"/>
    <property type="match status" value="1"/>
</dbReference>
<dbReference type="RefSeq" id="WP_135978469.1">
    <property type="nucleotide sequence ID" value="NZ_BQKC01000001.1"/>
</dbReference>
<keyword evidence="4" id="KW-1185">Reference proteome</keyword>
<dbReference type="InterPro" id="IPR036388">
    <property type="entry name" value="WH-like_DNA-bd_sf"/>
</dbReference>
<dbReference type="Gene3D" id="1.10.10.10">
    <property type="entry name" value="Winged helix-like DNA-binding domain superfamily/Winged helix DNA-binding domain"/>
    <property type="match status" value="1"/>
</dbReference>
<accession>A0AAV5B3H5</accession>
<dbReference type="AlphaFoldDB" id="A0AAV5B3H5"/>
<dbReference type="Proteomes" id="UP001055025">
    <property type="component" value="Unassembled WGS sequence"/>
</dbReference>
<dbReference type="SMART" id="SM00347">
    <property type="entry name" value="HTH_MARR"/>
    <property type="match status" value="1"/>
</dbReference>
<dbReference type="EMBL" id="BQKC01000001">
    <property type="protein sequence ID" value="GJM55984.1"/>
    <property type="molecule type" value="Genomic_DNA"/>
</dbReference>
<reference evidence="3" key="1">
    <citation type="journal article" date="2022" name="Int. J. Syst. Evol. Microbiol.">
        <title>Granulimonas faecalis gen. nov., sp. nov., and Leptogranulimonas caecicola gen. nov., sp. nov., novel lactate-producing Atopobiaceae bacteria isolated from mouse intestines, and an emended description of the family Atopobiaceae.</title>
        <authorList>
            <person name="Morinaga K."/>
            <person name="Kusada H."/>
            <person name="Sakamoto S."/>
            <person name="Murakami T."/>
            <person name="Toyoda A."/>
            <person name="Mori H."/>
            <person name="Meng X.Y."/>
            <person name="Takashino M."/>
            <person name="Murotomi K."/>
            <person name="Tamaki H."/>
        </authorList>
    </citation>
    <scope>NUCLEOTIDE SEQUENCE</scope>
    <source>
        <strain evidence="3">OPF53</strain>
    </source>
</reference>
<dbReference type="InterPro" id="IPR000835">
    <property type="entry name" value="HTH_MarR-typ"/>
</dbReference>
<dbReference type="GO" id="GO:0006950">
    <property type="term" value="P:response to stress"/>
    <property type="evidence" value="ECO:0007669"/>
    <property type="project" value="TreeGrafter"/>
</dbReference>
<name>A0AAV5B3H5_9ACTN</name>
<dbReference type="PANTHER" id="PTHR33164:SF43">
    <property type="entry name" value="HTH-TYPE TRANSCRIPTIONAL REPRESSOR YETL"/>
    <property type="match status" value="1"/>
</dbReference>
<dbReference type="SUPFAM" id="SSF46785">
    <property type="entry name" value="Winged helix' DNA-binding domain"/>
    <property type="match status" value="1"/>
</dbReference>